<proteinExistence type="inferred from homology"/>
<feature type="transmembrane region" description="Helical" evidence="7">
    <location>
        <begin position="396"/>
        <end position="421"/>
    </location>
</feature>
<evidence type="ECO:0000256" key="4">
    <source>
        <dbReference type="ARBA" id="ARBA00022692"/>
    </source>
</evidence>
<feature type="transmembrane region" description="Helical" evidence="7">
    <location>
        <begin position="141"/>
        <end position="168"/>
    </location>
</feature>
<dbReference type="GO" id="GO:0000329">
    <property type="term" value="C:fungal-type vacuole membrane"/>
    <property type="evidence" value="ECO:0007669"/>
    <property type="project" value="TreeGrafter"/>
</dbReference>
<dbReference type="PANTHER" id="PTHR10332">
    <property type="entry name" value="EQUILIBRATIVE NUCLEOSIDE TRANSPORTER"/>
    <property type="match status" value="1"/>
</dbReference>
<gene>
    <name evidence="8" type="ORF">K461DRAFT_285074</name>
</gene>
<feature type="transmembrane region" description="Helical" evidence="7">
    <location>
        <begin position="180"/>
        <end position="202"/>
    </location>
</feature>
<name>A0A9P4J3K2_9PEZI</name>
<protein>
    <submittedName>
        <fullName evidence="8">Nucleoside transporter family</fullName>
    </submittedName>
</protein>
<keyword evidence="4 7" id="KW-0812">Transmembrane</keyword>
<dbReference type="EMBL" id="ML996083">
    <property type="protein sequence ID" value="KAF2154808.1"/>
    <property type="molecule type" value="Genomic_DNA"/>
</dbReference>
<evidence type="ECO:0000256" key="6">
    <source>
        <dbReference type="ARBA" id="ARBA00023136"/>
    </source>
</evidence>
<dbReference type="AlphaFoldDB" id="A0A9P4J3K2"/>
<comment type="caution">
    <text evidence="8">The sequence shown here is derived from an EMBL/GenBank/DDBJ whole genome shotgun (WGS) entry which is preliminary data.</text>
</comment>
<feature type="transmembrane region" description="Helical" evidence="7">
    <location>
        <begin position="113"/>
        <end position="135"/>
    </location>
</feature>
<evidence type="ECO:0000256" key="7">
    <source>
        <dbReference type="SAM" id="Phobius"/>
    </source>
</evidence>
<dbReference type="InterPro" id="IPR002259">
    <property type="entry name" value="Eqnu_transpt"/>
</dbReference>
<evidence type="ECO:0000313" key="8">
    <source>
        <dbReference type="EMBL" id="KAF2154808.1"/>
    </source>
</evidence>
<dbReference type="Pfam" id="PF01733">
    <property type="entry name" value="Nucleoside_tran"/>
    <property type="match status" value="2"/>
</dbReference>
<keyword evidence="6 7" id="KW-0472">Membrane</keyword>
<dbReference type="InterPro" id="IPR036259">
    <property type="entry name" value="MFS_trans_sf"/>
</dbReference>
<dbReference type="SUPFAM" id="SSF103473">
    <property type="entry name" value="MFS general substrate transporter"/>
    <property type="match status" value="1"/>
</dbReference>
<accession>A0A9P4J3K2</accession>
<evidence type="ECO:0000313" key="9">
    <source>
        <dbReference type="Proteomes" id="UP000799439"/>
    </source>
</evidence>
<dbReference type="OrthoDB" id="46396at2759"/>
<reference evidence="8" key="1">
    <citation type="journal article" date="2020" name="Stud. Mycol.">
        <title>101 Dothideomycetes genomes: a test case for predicting lifestyles and emergence of pathogens.</title>
        <authorList>
            <person name="Haridas S."/>
            <person name="Albert R."/>
            <person name="Binder M."/>
            <person name="Bloem J."/>
            <person name="Labutti K."/>
            <person name="Salamov A."/>
            <person name="Andreopoulos B."/>
            <person name="Baker S."/>
            <person name="Barry K."/>
            <person name="Bills G."/>
            <person name="Bluhm B."/>
            <person name="Cannon C."/>
            <person name="Castanera R."/>
            <person name="Culley D."/>
            <person name="Daum C."/>
            <person name="Ezra D."/>
            <person name="Gonzalez J."/>
            <person name="Henrissat B."/>
            <person name="Kuo A."/>
            <person name="Liang C."/>
            <person name="Lipzen A."/>
            <person name="Lutzoni F."/>
            <person name="Magnuson J."/>
            <person name="Mondo S."/>
            <person name="Nolan M."/>
            <person name="Ohm R."/>
            <person name="Pangilinan J."/>
            <person name="Park H.-J."/>
            <person name="Ramirez L."/>
            <person name="Alfaro M."/>
            <person name="Sun H."/>
            <person name="Tritt A."/>
            <person name="Yoshinaga Y."/>
            <person name="Zwiers L.-H."/>
            <person name="Turgeon B."/>
            <person name="Goodwin S."/>
            <person name="Spatafora J."/>
            <person name="Crous P."/>
            <person name="Grigoriev I."/>
        </authorList>
    </citation>
    <scope>NUCLEOTIDE SEQUENCE</scope>
    <source>
        <strain evidence="8">CBS 260.36</strain>
    </source>
</reference>
<feature type="transmembrane region" description="Helical" evidence="7">
    <location>
        <begin position="433"/>
        <end position="455"/>
    </location>
</feature>
<dbReference type="PANTHER" id="PTHR10332:SF88">
    <property type="entry name" value="EQUILIBRATIVE NUCLEOSIDE TRANSPORTER 1, ISOFORM A"/>
    <property type="match status" value="1"/>
</dbReference>
<evidence type="ECO:0000256" key="2">
    <source>
        <dbReference type="ARBA" id="ARBA00007965"/>
    </source>
</evidence>
<evidence type="ECO:0000256" key="3">
    <source>
        <dbReference type="ARBA" id="ARBA00022448"/>
    </source>
</evidence>
<feature type="transmembrane region" description="Helical" evidence="7">
    <location>
        <begin position="230"/>
        <end position="252"/>
    </location>
</feature>
<keyword evidence="9" id="KW-1185">Reference proteome</keyword>
<comment type="subcellular location">
    <subcellularLocation>
        <location evidence="1">Membrane</location>
        <topology evidence="1">Multi-pass membrane protein</topology>
    </subcellularLocation>
</comment>
<evidence type="ECO:0000256" key="1">
    <source>
        <dbReference type="ARBA" id="ARBA00004141"/>
    </source>
</evidence>
<feature type="transmembrane region" description="Helical" evidence="7">
    <location>
        <begin position="43"/>
        <end position="63"/>
    </location>
</feature>
<keyword evidence="3" id="KW-0813">Transport</keyword>
<comment type="similarity">
    <text evidence="2">Belongs to the SLC29A/ENT transporter (TC 2.A.57) family.</text>
</comment>
<feature type="transmembrane region" description="Helical" evidence="7">
    <location>
        <begin position="83"/>
        <end position="101"/>
    </location>
</feature>
<dbReference type="GO" id="GO:0034257">
    <property type="term" value="F:nicotinamide riboside transmembrane transporter activity"/>
    <property type="evidence" value="ECO:0007669"/>
    <property type="project" value="TreeGrafter"/>
</dbReference>
<keyword evidence="5 7" id="KW-1133">Transmembrane helix</keyword>
<feature type="transmembrane region" description="Helical" evidence="7">
    <location>
        <begin position="332"/>
        <end position="352"/>
    </location>
</feature>
<dbReference type="GO" id="GO:0015205">
    <property type="term" value="F:nucleobase transmembrane transporter activity"/>
    <property type="evidence" value="ECO:0007669"/>
    <property type="project" value="TreeGrafter"/>
</dbReference>
<sequence length="457" mass="49753">MDRIRAWFRRKDEEYEPLTTSADGSPESTAPTVPTPTFSWLEYSIFVLLGVSMLWAWNMFLAAGPYLEQRFRGNDWIARNFQAVELSISNVGNLGVMFVLTKMQRGASYPRRIFMGLVINTLVFGLLAVSTKIFTGISASAYFGFVMAMVFSASVSTGLFQNGIFAYVSGFGQSSYTQGIMVGQGIAGVLPCIAQIVLVLGLSSSRDDIKTAGDMPGAVPEAPPVPSSAALAYFLTAVAISAATFSAFSLLVRRRATQRLKADIHAEHAPGLHGERSASKSVPMLVLARKLLWPAMTVFITFVITMQFPVYTQKIVSVVPVDKASRILYPPSFIPLAFLFWNAGDLIGRILTAFPKLLLTRRPHALFVLGLARLIWIPLYQLCNIRGRGAVISSDFFYLVVVQLLFGISSGYIGSSCMMGAGEWVEPEEREAAGGFMGLCLVLGLAVGSFLSFFVSG</sequence>
<organism evidence="8 9">
    <name type="scientific">Myriangium duriaei CBS 260.36</name>
    <dbReference type="NCBI Taxonomy" id="1168546"/>
    <lineage>
        <taxon>Eukaryota</taxon>
        <taxon>Fungi</taxon>
        <taxon>Dikarya</taxon>
        <taxon>Ascomycota</taxon>
        <taxon>Pezizomycotina</taxon>
        <taxon>Dothideomycetes</taxon>
        <taxon>Dothideomycetidae</taxon>
        <taxon>Myriangiales</taxon>
        <taxon>Myriangiaceae</taxon>
        <taxon>Myriangium</taxon>
    </lineage>
</organism>
<dbReference type="Proteomes" id="UP000799439">
    <property type="component" value="Unassembled WGS sequence"/>
</dbReference>
<feature type="transmembrane region" description="Helical" evidence="7">
    <location>
        <begin position="291"/>
        <end position="312"/>
    </location>
</feature>
<evidence type="ECO:0000256" key="5">
    <source>
        <dbReference type="ARBA" id="ARBA00022989"/>
    </source>
</evidence>
<dbReference type="PRINTS" id="PR01130">
    <property type="entry name" value="DERENTRNSPRT"/>
</dbReference>
<dbReference type="PIRSF" id="PIRSF016379">
    <property type="entry name" value="ENT"/>
    <property type="match status" value="1"/>
</dbReference>
<dbReference type="GO" id="GO:0005886">
    <property type="term" value="C:plasma membrane"/>
    <property type="evidence" value="ECO:0007669"/>
    <property type="project" value="TreeGrafter"/>
</dbReference>